<dbReference type="InterPro" id="IPR003870">
    <property type="entry name" value="DUF222"/>
</dbReference>
<proteinExistence type="predicted"/>
<evidence type="ECO:0000256" key="1">
    <source>
        <dbReference type="SAM" id="MobiDB-lite"/>
    </source>
</evidence>
<feature type="domain" description="DUF222" evidence="2">
    <location>
        <begin position="35"/>
        <end position="331"/>
    </location>
</feature>
<feature type="compositionally biased region" description="Basic and acidic residues" evidence="1">
    <location>
        <begin position="425"/>
        <end position="436"/>
    </location>
</feature>
<name>A0A974W2L6_9NOCA</name>
<dbReference type="RefSeq" id="WP_206006680.1">
    <property type="nucleotide sequence ID" value="NZ_CP070619.1"/>
</dbReference>
<reference evidence="3 4" key="2">
    <citation type="journal article" date="2022" name="Arch. Microbiol.">
        <title>Rhodococcus pseudokoreensis sp. nov. isolated from the rhizosphere of young M26 apple rootstocks.</title>
        <authorList>
            <person name="Kampfer P."/>
            <person name="Glaeser S.P."/>
            <person name="Blom J."/>
            <person name="Wolf J."/>
            <person name="Benning S."/>
            <person name="Schloter M."/>
            <person name="Neumann-Schaal M."/>
        </authorList>
    </citation>
    <scope>NUCLEOTIDE SEQUENCE [LARGE SCALE GENOMIC DNA]</scope>
    <source>
        <strain evidence="3 4">R79</strain>
    </source>
</reference>
<dbReference type="EMBL" id="CP070619">
    <property type="protein sequence ID" value="QSE90193.1"/>
    <property type="molecule type" value="Genomic_DNA"/>
</dbReference>
<dbReference type="CDD" id="cd00085">
    <property type="entry name" value="HNHc"/>
    <property type="match status" value="1"/>
</dbReference>
<keyword evidence="4" id="KW-1185">Reference proteome</keyword>
<evidence type="ECO:0000259" key="2">
    <source>
        <dbReference type="Pfam" id="PF02720"/>
    </source>
</evidence>
<protein>
    <submittedName>
        <fullName evidence="3">DUF222 domain-containing protein</fullName>
    </submittedName>
</protein>
<gene>
    <name evidence="3" type="ORF">JWS13_16980</name>
</gene>
<accession>A0A974W2L6</accession>
<feature type="region of interest" description="Disordered" evidence="1">
    <location>
        <begin position="410"/>
        <end position="504"/>
    </location>
</feature>
<feature type="compositionally biased region" description="Pro residues" evidence="1">
    <location>
        <begin position="476"/>
        <end position="491"/>
    </location>
</feature>
<reference evidence="3 4" key="1">
    <citation type="journal article" date="2021" name="Microbiol. Resour. Announc.">
        <title>Complete Genome Sequences of Two Rhodococcus sp. Strains with Large and Linear Chromosomes, Isolated from Apple Rhizosphere.</title>
        <authorList>
            <person name="Benning S."/>
            <person name="Brugnone N."/>
            <person name="Siani R."/>
            <person name="Kublik S."/>
            <person name="Schloter M."/>
            <person name="Rad V."/>
        </authorList>
    </citation>
    <scope>NUCLEOTIDE SEQUENCE [LARGE SCALE GENOMIC DNA]</scope>
    <source>
        <strain evidence="3 4">R79</strain>
    </source>
</reference>
<dbReference type="Proteomes" id="UP000662986">
    <property type="component" value="Chromosome"/>
</dbReference>
<evidence type="ECO:0000313" key="3">
    <source>
        <dbReference type="EMBL" id="QSE90193.1"/>
    </source>
</evidence>
<dbReference type="Pfam" id="PF02720">
    <property type="entry name" value="DUF222"/>
    <property type="match status" value="1"/>
</dbReference>
<organism evidence="3 4">
    <name type="scientific">Rhodococcus pseudokoreensis</name>
    <dbReference type="NCBI Taxonomy" id="2811421"/>
    <lineage>
        <taxon>Bacteria</taxon>
        <taxon>Bacillati</taxon>
        <taxon>Actinomycetota</taxon>
        <taxon>Actinomycetes</taxon>
        <taxon>Mycobacteriales</taxon>
        <taxon>Nocardiaceae</taxon>
        <taxon>Rhodococcus</taxon>
    </lineage>
</organism>
<evidence type="ECO:0000313" key="4">
    <source>
        <dbReference type="Proteomes" id="UP000662986"/>
    </source>
</evidence>
<sequence>MFDTGVLDRGVRETVSCLADAESDVGLVELMADLHRSESVVAERKLAVIAELFVRRTAEIESDGAWTSTAHEVVEAEIGAALTMGRAAAGRLIGLGMSLRTRLPATREAMARGDLDMYRVRLIEDATANVTDDRIGEVEHQLLEQVLAPQRSGGTGLTGRRLTNAANRIIARLDPAGVRAKREKAQADRFVGVSAAEDGMCRILGSIPAVQGRAFDARLRELANTVCPKDLRTYEQRRADGLSALVDGAGYVKCECGRVDCTQDSRNVPTARKPLVHLIMLDSTLAGNDEPGYLDGYGIVDAAHAREIAADADVETVRPPSVTAATTYRPGTVLDTWLRVLAGGCEWLHCDVAAWNTDLDHHRPFDHSDPAAGGPTVAGNLTAYCRNHHRLKHSGHWQVDAEGGIEMVAPTGHRYRPRSSGILGARERDRVADPASRRRTRAQNTAGRIRAERRRRQARLDAARRRRGTPSASEPSNPPDPSKSPNPPTSPPATRAAPDEPAPF</sequence>
<dbReference type="InterPro" id="IPR003615">
    <property type="entry name" value="HNH_nuc"/>
</dbReference>